<name>W2PDH0_PHYN3</name>
<feature type="region of interest" description="Disordered" evidence="1">
    <location>
        <begin position="121"/>
        <end position="149"/>
    </location>
</feature>
<dbReference type="GeneID" id="20188522"/>
<dbReference type="PANTHER" id="PTHR47169:SF2">
    <property type="entry name" value="OS01G0541250 PROTEIN"/>
    <property type="match status" value="1"/>
</dbReference>
<accession>W2PDH0</accession>
<evidence type="ECO:0000313" key="3">
    <source>
        <dbReference type="Proteomes" id="UP000018817"/>
    </source>
</evidence>
<evidence type="ECO:0000313" key="2">
    <source>
        <dbReference type="EMBL" id="ETM98069.1"/>
    </source>
</evidence>
<reference evidence="2 3" key="2">
    <citation type="submission" date="2013-11" db="EMBL/GenBank/DDBJ databases">
        <title>The Genome Sequence of Phytophthora parasitica INRA-310.</title>
        <authorList>
            <consortium name="The Broad Institute Genomics Platform"/>
            <person name="Russ C."/>
            <person name="Tyler B."/>
            <person name="Panabieres F."/>
            <person name="Shan W."/>
            <person name="Tripathy S."/>
            <person name="Grunwald N."/>
            <person name="Machado M."/>
            <person name="Johnson C.S."/>
            <person name="Arredondo F."/>
            <person name="Hong C."/>
            <person name="Coffey M."/>
            <person name="Young S.K."/>
            <person name="Zeng Q."/>
            <person name="Gargeya S."/>
            <person name="Fitzgerald M."/>
            <person name="Abouelleil A."/>
            <person name="Alvarado L."/>
            <person name="Chapman S.B."/>
            <person name="Gainer-Dewar J."/>
            <person name="Goldberg J."/>
            <person name="Griggs A."/>
            <person name="Gujja S."/>
            <person name="Hansen M."/>
            <person name="Howarth C."/>
            <person name="Imamovic A."/>
            <person name="Ireland A."/>
            <person name="Larimer J."/>
            <person name="McCowan C."/>
            <person name="Murphy C."/>
            <person name="Pearson M."/>
            <person name="Poon T.W."/>
            <person name="Priest M."/>
            <person name="Roberts A."/>
            <person name="Saif S."/>
            <person name="Shea T."/>
            <person name="Sykes S."/>
            <person name="Wortman J."/>
            <person name="Nusbaum C."/>
            <person name="Birren B."/>
        </authorList>
    </citation>
    <scope>NUCLEOTIDE SEQUENCE [LARGE SCALE GENOMIC DNA]</scope>
    <source>
        <strain evidence="2 3">INRA-310</strain>
    </source>
</reference>
<proteinExistence type="predicted"/>
<dbReference type="InterPro" id="IPR036397">
    <property type="entry name" value="RNaseH_sf"/>
</dbReference>
<dbReference type="PANTHER" id="PTHR47169">
    <property type="entry name" value="OS01G0541250 PROTEIN"/>
    <property type="match status" value="1"/>
</dbReference>
<organism evidence="2 3">
    <name type="scientific">Phytophthora nicotianae (strain INRA-310)</name>
    <name type="common">Phytophthora parasitica</name>
    <dbReference type="NCBI Taxonomy" id="761204"/>
    <lineage>
        <taxon>Eukaryota</taxon>
        <taxon>Sar</taxon>
        <taxon>Stramenopiles</taxon>
        <taxon>Oomycota</taxon>
        <taxon>Peronosporomycetes</taxon>
        <taxon>Peronosporales</taxon>
        <taxon>Peronosporaceae</taxon>
        <taxon>Phytophthora</taxon>
    </lineage>
</organism>
<dbReference type="Proteomes" id="UP000018817">
    <property type="component" value="Unassembled WGS sequence"/>
</dbReference>
<sequence length="164" mass="18015">MSISPQPANLPDYNANDLGFFASLQSLQHKKKAKTIENLVDNVDAAFKQLDFSTIDRVFVTMQSVLQVSMDVNGSNKYKIPHLFKRQIEKRNDLLPRSLPCSALVPMLGLSCKTGVPLRRSGDGDVATPTSSSLSLSFEEEEKGETPSVCDVEDVARGVQSALW</sequence>
<dbReference type="VEuPathDB" id="FungiDB:PPTG_19821"/>
<dbReference type="Gene3D" id="3.30.420.10">
    <property type="entry name" value="Ribonuclease H-like superfamily/Ribonuclease H"/>
    <property type="match status" value="1"/>
</dbReference>
<dbReference type="EMBL" id="KI669756">
    <property type="protein sequence ID" value="ETM98069.1"/>
    <property type="molecule type" value="Genomic_DNA"/>
</dbReference>
<gene>
    <name evidence="2" type="ORF">PPTG_19821</name>
</gene>
<reference evidence="3" key="1">
    <citation type="submission" date="2011-12" db="EMBL/GenBank/DDBJ databases">
        <authorList>
            <consortium name="The Broad Institute Genome Sequencing Platform"/>
            <person name="Russ C."/>
            <person name="Tyler B."/>
            <person name="Panabieres F."/>
            <person name="Shan W."/>
            <person name="Tripathy S."/>
            <person name="Grunwald N."/>
            <person name="Machado M."/>
            <person name="Young S.K."/>
            <person name="Zeng Q."/>
            <person name="Gargeya S."/>
            <person name="Fitzgerald M."/>
            <person name="Haas B."/>
            <person name="Abouelleil A."/>
            <person name="Alvarado L."/>
            <person name="Arachchi H.M."/>
            <person name="Berlin A."/>
            <person name="Chapman S.B."/>
            <person name="Gearin G."/>
            <person name="Goldberg J."/>
            <person name="Griggs A."/>
            <person name="Gujja S."/>
            <person name="Hansen M."/>
            <person name="Heiman D."/>
            <person name="Howarth C."/>
            <person name="Larimer J."/>
            <person name="Lui A."/>
            <person name="MacDonald P.J.P."/>
            <person name="McCowen C."/>
            <person name="Montmayeur A."/>
            <person name="Murphy C."/>
            <person name="Neiman D."/>
            <person name="Pearson M."/>
            <person name="Priest M."/>
            <person name="Roberts A."/>
            <person name="Saif S."/>
            <person name="Shea T."/>
            <person name="Sisk P."/>
            <person name="Stolte C."/>
            <person name="Sykes S."/>
            <person name="Wortman J."/>
            <person name="Nusbaum C."/>
            <person name="Birren B."/>
        </authorList>
    </citation>
    <scope>NUCLEOTIDE SEQUENCE [LARGE SCALE GENOMIC DNA]</scope>
    <source>
        <strain evidence="3">INRA-310</strain>
    </source>
</reference>
<dbReference type="RefSeq" id="XP_008916629.1">
    <property type="nucleotide sequence ID" value="XM_008918381.1"/>
</dbReference>
<dbReference type="GO" id="GO:0003676">
    <property type="term" value="F:nucleic acid binding"/>
    <property type="evidence" value="ECO:0007669"/>
    <property type="project" value="InterPro"/>
</dbReference>
<evidence type="ECO:0000256" key="1">
    <source>
        <dbReference type="SAM" id="MobiDB-lite"/>
    </source>
</evidence>
<dbReference type="AlphaFoldDB" id="W2PDH0"/>
<protein>
    <submittedName>
        <fullName evidence="2">Uncharacterized protein</fullName>
    </submittedName>
</protein>